<dbReference type="InterPro" id="IPR001254">
    <property type="entry name" value="Trypsin_dom"/>
</dbReference>
<evidence type="ECO:0000256" key="1">
    <source>
        <dbReference type="SAM" id="SignalP"/>
    </source>
</evidence>
<sequence length="260" mass="25898">MADLSLIRDTSTIRRAAPAFVVAWLAAVGAARADPADAAAAAAVAVQAVELIGGGRARVQDCSGALIEPDLVLTSGHCLDGASDPSRVAVFAYRDGKPAPQPIIAAAFSRHPSHVVGWRKTPGDPETRQREIASDLALIRLSAPVPGAAPLGFGTLAGATGGAAGTGGAGPASRSGAMKRVALASVRASTGSGARVVFASADKTVCGGDSGGPAVGTDGRLWGVVAAVLKPRGGCGPRIAITPVDPASEEFRRMRAGLGR</sequence>
<reference evidence="3 4" key="1">
    <citation type="submission" date="2018-12" db="EMBL/GenBank/DDBJ databases">
        <title>bacterium Hansschlegelia zhihuaiae S113.</title>
        <authorList>
            <person name="He J."/>
        </authorList>
    </citation>
    <scope>NUCLEOTIDE SEQUENCE [LARGE SCALE GENOMIC DNA]</scope>
    <source>
        <strain evidence="3 4">S 113</strain>
    </source>
</reference>
<dbReference type="AlphaFoldDB" id="A0A4Q0MIQ7"/>
<dbReference type="GO" id="GO:0004252">
    <property type="term" value="F:serine-type endopeptidase activity"/>
    <property type="evidence" value="ECO:0007669"/>
    <property type="project" value="InterPro"/>
</dbReference>
<dbReference type="InterPro" id="IPR009003">
    <property type="entry name" value="Peptidase_S1_PA"/>
</dbReference>
<dbReference type="RefSeq" id="WP_128777321.1">
    <property type="nucleotide sequence ID" value="NZ_RYFI01000008.1"/>
</dbReference>
<evidence type="ECO:0000259" key="2">
    <source>
        <dbReference type="PROSITE" id="PS50240"/>
    </source>
</evidence>
<dbReference type="SUPFAM" id="SSF50494">
    <property type="entry name" value="Trypsin-like serine proteases"/>
    <property type="match status" value="1"/>
</dbReference>
<dbReference type="InterPro" id="IPR001314">
    <property type="entry name" value="Peptidase_S1A"/>
</dbReference>
<organism evidence="3 4">
    <name type="scientific">Hansschlegelia zhihuaiae</name>
    <dbReference type="NCBI Taxonomy" id="405005"/>
    <lineage>
        <taxon>Bacteria</taxon>
        <taxon>Pseudomonadati</taxon>
        <taxon>Pseudomonadota</taxon>
        <taxon>Alphaproteobacteria</taxon>
        <taxon>Hyphomicrobiales</taxon>
        <taxon>Methylopilaceae</taxon>
        <taxon>Hansschlegelia</taxon>
    </lineage>
</organism>
<comment type="caution">
    <text evidence="3">The sequence shown here is derived from an EMBL/GenBank/DDBJ whole genome shotgun (WGS) entry which is preliminary data.</text>
</comment>
<dbReference type="EMBL" id="RYFI01000008">
    <property type="protein sequence ID" value="RXF73490.1"/>
    <property type="molecule type" value="Genomic_DNA"/>
</dbReference>
<dbReference type="PROSITE" id="PS50240">
    <property type="entry name" value="TRYPSIN_DOM"/>
    <property type="match status" value="1"/>
</dbReference>
<evidence type="ECO:0000313" key="3">
    <source>
        <dbReference type="EMBL" id="RXF73490.1"/>
    </source>
</evidence>
<dbReference type="PRINTS" id="PR00722">
    <property type="entry name" value="CHYMOTRYPSIN"/>
</dbReference>
<dbReference type="InterPro" id="IPR043504">
    <property type="entry name" value="Peptidase_S1_PA_chymotrypsin"/>
</dbReference>
<keyword evidence="4" id="KW-1185">Reference proteome</keyword>
<protein>
    <submittedName>
        <fullName evidence="3">Trypsin-like serine protease</fullName>
    </submittedName>
</protein>
<feature type="signal peptide" evidence="1">
    <location>
        <begin position="1"/>
        <end position="33"/>
    </location>
</feature>
<dbReference type="GO" id="GO:0006508">
    <property type="term" value="P:proteolysis"/>
    <property type="evidence" value="ECO:0007669"/>
    <property type="project" value="UniProtKB-KW"/>
</dbReference>
<dbReference type="SMART" id="SM00020">
    <property type="entry name" value="Tryp_SPc"/>
    <property type="match status" value="1"/>
</dbReference>
<gene>
    <name evidence="3" type="ORF">EK403_09845</name>
</gene>
<keyword evidence="3" id="KW-0645">Protease</keyword>
<feature type="domain" description="Peptidase S1" evidence="2">
    <location>
        <begin position="27"/>
        <end position="236"/>
    </location>
</feature>
<dbReference type="OrthoDB" id="267336at2"/>
<proteinExistence type="predicted"/>
<keyword evidence="1" id="KW-0732">Signal</keyword>
<accession>A0A4Q0MIQ7</accession>
<evidence type="ECO:0000313" key="4">
    <source>
        <dbReference type="Proteomes" id="UP000289708"/>
    </source>
</evidence>
<dbReference type="Proteomes" id="UP000289708">
    <property type="component" value="Unassembled WGS sequence"/>
</dbReference>
<name>A0A4Q0MIQ7_9HYPH</name>
<dbReference type="Pfam" id="PF00089">
    <property type="entry name" value="Trypsin"/>
    <property type="match status" value="1"/>
</dbReference>
<feature type="chain" id="PRO_5020749419" evidence="1">
    <location>
        <begin position="34"/>
        <end position="260"/>
    </location>
</feature>
<dbReference type="Gene3D" id="2.40.10.10">
    <property type="entry name" value="Trypsin-like serine proteases"/>
    <property type="match status" value="1"/>
</dbReference>
<keyword evidence="3" id="KW-0378">Hydrolase</keyword>